<proteinExistence type="predicted"/>
<name>A0ABN6EGG0_9BACT</name>
<reference evidence="2 3" key="1">
    <citation type="journal article" date="2022" name="Int. J. Syst. Evol. Microbiol.">
        <title>Prevotella herbatica sp. nov., a plant polysaccharide-decomposing anaerobic bacterium isolated from a methanogenic reactor.</title>
        <authorList>
            <person name="Uek A."/>
            <person name="Tonouchi A."/>
            <person name="Kaku N."/>
            <person name="Ueki K."/>
        </authorList>
    </citation>
    <scope>NUCLEOTIDE SEQUENCE [LARGE SCALE GENOMIC DNA]</scope>
    <source>
        <strain evidence="2 3">WR041</strain>
    </source>
</reference>
<dbReference type="Gene3D" id="2.40.160.60">
    <property type="entry name" value="Outer membrane protein transport protein (OMPP1/FadL/TodX)"/>
    <property type="match status" value="1"/>
</dbReference>
<gene>
    <name evidence="2" type="ORF">prwr041_08780</name>
</gene>
<sequence>MNKLKFAFIALAVSASQSTLAGGLLTNTNNNIAFNRNFARDGAIGIDGVYSNPAGVAFLSKGLHLSFNVQSAYQTRTIVSGMTIPAFQGTPYYQPLKMNGGDENGNKKFKGEASVPFIPSIQVAKNYDKWGFQMGFSLIGGGGKCTFNDGLGSFERQVALIPAMLQTMKLSTTTPGYSVDSYIKGQQYVFGLQLGTTYKFNEHIAAYGGLRFNYIYNKYQGSITNIHANIDGNDQKLYDYIGDVAKNYQTKSDTYSAQAAATTDPTIKAQLETAAAAYQEASTKFAKAQPNFADRYLDCTQTGWGITPIIGLDVKYGKFNLGTRLEFTNHLNIENDTKVDGTGLFGDGVNTPNDLPGLFTIGGQYEILPSVRVMASYHYFFDKNAKMANDKQKYLSGNTQEYLAGAEWDITKGITISGGMQRTKYGLGDGTYLNDMSFVTSSYSYGFGAKIKVAKNASLNIAYFWTNYSHFKKEYTQTIAVGGNSISAQSSDDFTRTNKVLGVGLDIDL</sequence>
<feature type="signal peptide" evidence="1">
    <location>
        <begin position="1"/>
        <end position="21"/>
    </location>
</feature>
<dbReference type="RefSeq" id="WP_207155159.1">
    <property type="nucleotide sequence ID" value="NZ_AP024484.1"/>
</dbReference>
<dbReference type="Proteomes" id="UP001319045">
    <property type="component" value="Chromosome"/>
</dbReference>
<keyword evidence="3" id="KW-1185">Reference proteome</keyword>
<protein>
    <submittedName>
        <fullName evidence="2">Membrane protein</fullName>
    </submittedName>
</protein>
<dbReference type="EMBL" id="AP024484">
    <property type="protein sequence ID" value="BCS84985.1"/>
    <property type="molecule type" value="Genomic_DNA"/>
</dbReference>
<evidence type="ECO:0000313" key="3">
    <source>
        <dbReference type="Proteomes" id="UP001319045"/>
    </source>
</evidence>
<organism evidence="2 3">
    <name type="scientific">Prevotella herbatica</name>
    <dbReference type="NCBI Taxonomy" id="2801997"/>
    <lineage>
        <taxon>Bacteria</taxon>
        <taxon>Pseudomonadati</taxon>
        <taxon>Bacteroidota</taxon>
        <taxon>Bacteroidia</taxon>
        <taxon>Bacteroidales</taxon>
        <taxon>Prevotellaceae</taxon>
        <taxon>Prevotella</taxon>
    </lineage>
</organism>
<accession>A0ABN6EGG0</accession>
<evidence type="ECO:0000313" key="2">
    <source>
        <dbReference type="EMBL" id="BCS84985.1"/>
    </source>
</evidence>
<dbReference type="SUPFAM" id="SSF56935">
    <property type="entry name" value="Porins"/>
    <property type="match status" value="1"/>
</dbReference>
<keyword evidence="1" id="KW-0732">Signal</keyword>
<feature type="chain" id="PRO_5045232939" evidence="1">
    <location>
        <begin position="22"/>
        <end position="509"/>
    </location>
</feature>
<evidence type="ECO:0000256" key="1">
    <source>
        <dbReference type="SAM" id="SignalP"/>
    </source>
</evidence>